<proteinExistence type="predicted"/>
<accession>A0A256GHZ4</accession>
<dbReference type="AlphaFoldDB" id="A0A256GHZ4"/>
<protein>
    <submittedName>
        <fullName evidence="1">Uncharacterized protein</fullName>
    </submittedName>
</protein>
<dbReference type="Proteomes" id="UP000216363">
    <property type="component" value="Unassembled WGS sequence"/>
</dbReference>
<evidence type="ECO:0000313" key="2">
    <source>
        <dbReference type="Proteomes" id="UP000216363"/>
    </source>
</evidence>
<evidence type="ECO:0000313" key="1">
    <source>
        <dbReference type="EMBL" id="OYR26709.1"/>
    </source>
</evidence>
<gene>
    <name evidence="1" type="ORF">CES86_3640</name>
</gene>
<organism evidence="1 2">
    <name type="scientific">Brucella lupini</name>
    <dbReference type="NCBI Taxonomy" id="255457"/>
    <lineage>
        <taxon>Bacteria</taxon>
        <taxon>Pseudomonadati</taxon>
        <taxon>Pseudomonadota</taxon>
        <taxon>Alphaproteobacteria</taxon>
        <taxon>Hyphomicrobiales</taxon>
        <taxon>Brucellaceae</taxon>
        <taxon>Brucella/Ochrobactrum group</taxon>
        <taxon>Brucella</taxon>
    </lineage>
</organism>
<comment type="caution">
    <text evidence="1">The sequence shown here is derived from an EMBL/GenBank/DDBJ whole genome shotgun (WGS) entry which is preliminary data.</text>
</comment>
<dbReference type="EMBL" id="NNRN01000054">
    <property type="protein sequence ID" value="OYR26709.1"/>
    <property type="molecule type" value="Genomic_DNA"/>
</dbReference>
<name>A0A256GHZ4_9HYPH</name>
<reference evidence="1 2" key="1">
    <citation type="submission" date="2017-07" db="EMBL/GenBank/DDBJ databases">
        <title>Draft genome of Ochrobactrum lupini type strain LUP21.</title>
        <authorList>
            <person name="Krzyzanowska D.M."/>
            <person name="Jafra S."/>
        </authorList>
    </citation>
    <scope>NUCLEOTIDE SEQUENCE [LARGE SCALE GENOMIC DNA]</scope>
    <source>
        <strain evidence="1 2">LUP21</strain>
    </source>
</reference>
<sequence>MSPKSGNRFWDIDMRENDRAFPMTPEKLEMLWLVLVNPLQGGDSLTGHRHIIPRN</sequence>